<organism evidence="2 3">
    <name type="scientific">Marinobacter profundi</name>
    <dbReference type="NCBI Taxonomy" id="2666256"/>
    <lineage>
        <taxon>Bacteria</taxon>
        <taxon>Pseudomonadati</taxon>
        <taxon>Pseudomonadota</taxon>
        <taxon>Gammaproteobacteria</taxon>
        <taxon>Pseudomonadales</taxon>
        <taxon>Marinobacteraceae</taxon>
        <taxon>Marinobacter</taxon>
    </lineage>
</organism>
<feature type="domain" description="Metallo-beta-lactamase" evidence="1">
    <location>
        <begin position="48"/>
        <end position="266"/>
    </location>
</feature>
<dbReference type="InterPro" id="IPR036866">
    <property type="entry name" value="RibonucZ/Hydroxyglut_hydro"/>
</dbReference>
<dbReference type="SUPFAM" id="SSF56281">
    <property type="entry name" value="Metallo-hydrolase/oxidoreductase"/>
    <property type="match status" value="1"/>
</dbReference>
<dbReference type="Pfam" id="PF00753">
    <property type="entry name" value="Lactamase_B"/>
    <property type="match status" value="1"/>
</dbReference>
<proteinExistence type="predicted"/>
<dbReference type="InterPro" id="IPR050662">
    <property type="entry name" value="Sec-metab_biosynth-thioest"/>
</dbReference>
<comment type="caution">
    <text evidence="2">The sequence shown here is derived from an EMBL/GenBank/DDBJ whole genome shotgun (WGS) entry which is preliminary data.</text>
</comment>
<accession>A0A2G1UJ56</accession>
<dbReference type="PANTHER" id="PTHR23131:SF4">
    <property type="entry name" value="METALLO-BETA-LACTAMASE SUPERFAMILY POTEIN"/>
    <property type="match status" value="1"/>
</dbReference>
<reference evidence="2 3" key="1">
    <citation type="submission" date="2017-09" db="EMBL/GenBank/DDBJ databases">
        <title>The draft genome sequences of Marinobacter sp. PWS21.</title>
        <authorList>
            <person name="Cao J."/>
        </authorList>
    </citation>
    <scope>NUCLEOTIDE SEQUENCE [LARGE SCALE GENOMIC DNA]</scope>
    <source>
        <strain evidence="2 3">PWS21</strain>
    </source>
</reference>
<gene>
    <name evidence="2" type="ORF">CLH61_12270</name>
</gene>
<dbReference type="EMBL" id="NTFH01000009">
    <property type="protein sequence ID" value="PHQ14536.1"/>
    <property type="molecule type" value="Genomic_DNA"/>
</dbReference>
<dbReference type="GO" id="GO:0016787">
    <property type="term" value="F:hydrolase activity"/>
    <property type="evidence" value="ECO:0007669"/>
    <property type="project" value="UniProtKB-KW"/>
</dbReference>
<dbReference type="Proteomes" id="UP000231409">
    <property type="component" value="Unassembled WGS sequence"/>
</dbReference>
<keyword evidence="2" id="KW-0378">Hydrolase</keyword>
<dbReference type="SMART" id="SM00849">
    <property type="entry name" value="Lactamase_B"/>
    <property type="match status" value="1"/>
</dbReference>
<dbReference type="Gene3D" id="3.60.15.10">
    <property type="entry name" value="Ribonuclease Z/Hydroxyacylglutathione hydrolase-like"/>
    <property type="match status" value="1"/>
</dbReference>
<protein>
    <submittedName>
        <fullName evidence="2">MBL fold metallo-hydrolase</fullName>
    </submittedName>
</protein>
<dbReference type="AlphaFoldDB" id="A0A2G1UJ56"/>
<keyword evidence="3" id="KW-1185">Reference proteome</keyword>
<sequence>MPVQKARIVPEVAGAAAPVIRAPEPAELVEVARDVFWSRIPLPGKLNHINIWLLREEDGFSVVDTGMYTPDAEAAWESLLAALPEGMPIRRVFVTHLHPDHVGMAGWLLDRGADEFWMTRMEYLTCRVLVAQSHDDTVPEDFTGFHRAAGWSAAAVDAYYDHYHNYGRRISRLPRSYRRLQEGQYHVIGGHRWRVVTGNGHSPEHACLYCEDSKLLISGDQVLPGISSNVSVTPLEPTANPMADWLASLARLKAELPDDLLVLPAHQRCFIGLHDRIDALIASQENALAGLRTALEAGPKRVVDLFSVLFGRAISDENFMIFSLATGEALACLNYLCERGEADYTTDARGVRWYRAPAP</sequence>
<dbReference type="InterPro" id="IPR048933">
    <property type="entry name" value="B_lactamase-like_C"/>
</dbReference>
<dbReference type="Pfam" id="PF21221">
    <property type="entry name" value="B_lactamase-like_C"/>
    <property type="match status" value="1"/>
</dbReference>
<name>A0A2G1UJ56_9GAMM</name>
<evidence type="ECO:0000313" key="2">
    <source>
        <dbReference type="EMBL" id="PHQ14536.1"/>
    </source>
</evidence>
<evidence type="ECO:0000313" key="3">
    <source>
        <dbReference type="Proteomes" id="UP000231409"/>
    </source>
</evidence>
<dbReference type="PANTHER" id="PTHR23131">
    <property type="entry name" value="ENDORIBONUCLEASE LACTB2"/>
    <property type="match status" value="1"/>
</dbReference>
<dbReference type="InterPro" id="IPR001279">
    <property type="entry name" value="Metallo-B-lactamas"/>
</dbReference>
<evidence type="ECO:0000259" key="1">
    <source>
        <dbReference type="SMART" id="SM00849"/>
    </source>
</evidence>